<sequence length="225" mass="23968">MEHTPRPSLLLSLVLSMALGACSGAIPDTPHRARPQATIAYQPIRPDEGQCLSDLGAKAAGFTPLPDQYYGAGCATFNAVRLASLSGDSQSFNISNLGPVTCPLANTFAGWARFGVDRAARAILGSPLVRIETMGSYSCRNVAGTDKRSAHATGNAIDVAAFVLADGRRITVLNGWNSPDPAEREFLRTIHQSACRRFGTTLGPDFNAAHRNHLHVDLMNNGVCH</sequence>
<gene>
    <name evidence="2" type="ORF">PQ457_13110</name>
</gene>
<accession>A0ABY7TWX0</accession>
<feature type="domain" description="Extensin-like C-terminal" evidence="1">
    <location>
        <begin position="50"/>
        <end position="224"/>
    </location>
</feature>
<dbReference type="RefSeq" id="WP_273617256.1">
    <property type="nucleotide sequence ID" value="NZ_CP103868.1"/>
</dbReference>
<keyword evidence="3" id="KW-1185">Reference proteome</keyword>
<evidence type="ECO:0000313" key="2">
    <source>
        <dbReference type="EMBL" id="WCT76855.1"/>
    </source>
</evidence>
<evidence type="ECO:0000313" key="3">
    <source>
        <dbReference type="Proteomes" id="UP001218231"/>
    </source>
</evidence>
<proteinExistence type="predicted"/>
<dbReference type="Proteomes" id="UP001218231">
    <property type="component" value="Chromosome"/>
</dbReference>
<evidence type="ECO:0000259" key="1">
    <source>
        <dbReference type="Pfam" id="PF06904"/>
    </source>
</evidence>
<reference evidence="2 3" key="1">
    <citation type="submission" date="2023-02" db="EMBL/GenBank/DDBJ databases">
        <title>Genome sequence of Novosphingobium humi KACC 19094.</title>
        <authorList>
            <person name="Kim S."/>
            <person name="Heo J."/>
            <person name="Kwon S.-W."/>
        </authorList>
    </citation>
    <scope>NUCLEOTIDE SEQUENCE [LARGE SCALE GENOMIC DNA]</scope>
    <source>
        <strain evidence="2 3">KACC 19094</strain>
    </source>
</reference>
<name>A0ABY7TWX0_9SPHN</name>
<protein>
    <submittedName>
        <fullName evidence="2">Extensin family protein</fullName>
    </submittedName>
</protein>
<dbReference type="Pfam" id="PF06904">
    <property type="entry name" value="Extensin-like_C"/>
    <property type="match status" value="1"/>
</dbReference>
<dbReference type="InterPro" id="IPR009683">
    <property type="entry name" value="Extensin-like_C"/>
</dbReference>
<organism evidence="2 3">
    <name type="scientific">Novosphingobium humi</name>
    <dbReference type="NCBI Taxonomy" id="2282397"/>
    <lineage>
        <taxon>Bacteria</taxon>
        <taxon>Pseudomonadati</taxon>
        <taxon>Pseudomonadota</taxon>
        <taxon>Alphaproteobacteria</taxon>
        <taxon>Sphingomonadales</taxon>
        <taxon>Sphingomonadaceae</taxon>
        <taxon>Novosphingobium</taxon>
    </lineage>
</organism>
<dbReference type="EMBL" id="CP117417">
    <property type="protein sequence ID" value="WCT76855.1"/>
    <property type="molecule type" value="Genomic_DNA"/>
</dbReference>
<dbReference type="PROSITE" id="PS51257">
    <property type="entry name" value="PROKAR_LIPOPROTEIN"/>
    <property type="match status" value="1"/>
</dbReference>